<reference evidence="1" key="1">
    <citation type="submission" date="2021-06" db="EMBL/GenBank/DDBJ databases">
        <authorList>
            <person name="Hodson N. C."/>
            <person name="Mongue J. A."/>
            <person name="Jaron S. K."/>
        </authorList>
    </citation>
    <scope>NUCLEOTIDE SEQUENCE</scope>
</reference>
<dbReference type="Proteomes" id="UP000708208">
    <property type="component" value="Unassembled WGS sequence"/>
</dbReference>
<proteinExistence type="predicted"/>
<comment type="caution">
    <text evidence="1">The sequence shown here is derived from an EMBL/GenBank/DDBJ whole genome shotgun (WGS) entry which is preliminary data.</text>
</comment>
<sequence>MHAFAYREKEGGSKSKDTINSAVVPFVPQALLWTVMCFFRVQFLKVEDYFLTNIHVICISCLKTIRGTESFKNFFLVSHLLVQYY</sequence>
<organism evidence="1 2">
    <name type="scientific">Allacma fusca</name>
    <dbReference type="NCBI Taxonomy" id="39272"/>
    <lineage>
        <taxon>Eukaryota</taxon>
        <taxon>Metazoa</taxon>
        <taxon>Ecdysozoa</taxon>
        <taxon>Arthropoda</taxon>
        <taxon>Hexapoda</taxon>
        <taxon>Collembola</taxon>
        <taxon>Symphypleona</taxon>
        <taxon>Sminthuridae</taxon>
        <taxon>Allacma</taxon>
    </lineage>
</organism>
<accession>A0A8J2JKB1</accession>
<protein>
    <submittedName>
        <fullName evidence="1">Uncharacterized protein</fullName>
    </submittedName>
</protein>
<dbReference type="AlphaFoldDB" id="A0A8J2JKB1"/>
<gene>
    <name evidence="1" type="ORF">AFUS01_LOCUS1386</name>
</gene>
<evidence type="ECO:0000313" key="1">
    <source>
        <dbReference type="EMBL" id="CAG7661323.1"/>
    </source>
</evidence>
<keyword evidence="2" id="KW-1185">Reference proteome</keyword>
<dbReference type="EMBL" id="CAJVCH010007643">
    <property type="protein sequence ID" value="CAG7661323.1"/>
    <property type="molecule type" value="Genomic_DNA"/>
</dbReference>
<evidence type="ECO:0000313" key="2">
    <source>
        <dbReference type="Proteomes" id="UP000708208"/>
    </source>
</evidence>
<name>A0A8J2JKB1_9HEXA</name>